<accession>A0ABT7PHJ5</accession>
<dbReference type="Proteomes" id="UP001239462">
    <property type="component" value="Unassembled WGS sequence"/>
</dbReference>
<name>A0ABT7PHJ5_9BACT</name>
<proteinExistence type="predicted"/>
<reference evidence="1 2" key="1">
    <citation type="submission" date="2023-06" db="EMBL/GenBank/DDBJ databases">
        <title>Roseiconus lacunae JC819 isolated from Gulf of Mannar region, Tamil Nadu.</title>
        <authorList>
            <person name="Pk S."/>
            <person name="Ch S."/>
            <person name="Ch V.R."/>
        </authorList>
    </citation>
    <scope>NUCLEOTIDE SEQUENCE [LARGE SCALE GENOMIC DNA]</scope>
    <source>
        <strain evidence="1 2">JC819</strain>
    </source>
</reference>
<dbReference type="EMBL" id="JASZZN010000007">
    <property type="protein sequence ID" value="MDM4015972.1"/>
    <property type="molecule type" value="Genomic_DNA"/>
</dbReference>
<comment type="caution">
    <text evidence="1">The sequence shown here is derived from an EMBL/GenBank/DDBJ whole genome shotgun (WGS) entry which is preliminary data.</text>
</comment>
<evidence type="ECO:0000313" key="1">
    <source>
        <dbReference type="EMBL" id="MDM4015972.1"/>
    </source>
</evidence>
<protein>
    <submittedName>
        <fullName evidence="1">Uncharacterized protein</fullName>
    </submittedName>
</protein>
<gene>
    <name evidence="1" type="ORF">QTN89_11055</name>
</gene>
<organism evidence="1 2">
    <name type="scientific">Roseiconus lacunae</name>
    <dbReference type="NCBI Taxonomy" id="2605694"/>
    <lineage>
        <taxon>Bacteria</taxon>
        <taxon>Pseudomonadati</taxon>
        <taxon>Planctomycetota</taxon>
        <taxon>Planctomycetia</taxon>
        <taxon>Pirellulales</taxon>
        <taxon>Pirellulaceae</taxon>
        <taxon>Roseiconus</taxon>
    </lineage>
</organism>
<sequence length="114" mass="13124">MINNDTPNTDDFRAYADAILRHVARSHGIPAIMPAEYRNPFDLFTEFDAWFEFERRRHVDKEPTHRIIRDMLADNLQRAAAAIDTNRTAAQMQACRDAGRVSFQFRGIVKGVTT</sequence>
<evidence type="ECO:0000313" key="2">
    <source>
        <dbReference type="Proteomes" id="UP001239462"/>
    </source>
</evidence>
<keyword evidence="2" id="KW-1185">Reference proteome</keyword>
<dbReference type="RefSeq" id="WP_289163566.1">
    <property type="nucleotide sequence ID" value="NZ_JASZZN010000007.1"/>
</dbReference>